<organism evidence="2 3">
    <name type="scientific">Coniochaeta ligniaria NRRL 30616</name>
    <dbReference type="NCBI Taxonomy" id="1408157"/>
    <lineage>
        <taxon>Eukaryota</taxon>
        <taxon>Fungi</taxon>
        <taxon>Dikarya</taxon>
        <taxon>Ascomycota</taxon>
        <taxon>Pezizomycotina</taxon>
        <taxon>Sordariomycetes</taxon>
        <taxon>Sordariomycetidae</taxon>
        <taxon>Coniochaetales</taxon>
        <taxon>Coniochaetaceae</taxon>
        <taxon>Coniochaeta</taxon>
    </lineage>
</organism>
<dbReference type="STRING" id="1408157.A0A1J7J9P4"/>
<sequence length="169" mass="17554">MLAVKDMECDEVEVLCKSTGYKPVAGIDSFTENKLGSADLVEEVYSSGSRMFKVTDTTGGSAPPTRHPGRPATARPSPSSSAAPTTSSNSAQSNRTSSQAGRCSLHPYSAPCIGVAYPTPPTPALSARVRSWPRRKSGNDRSAGAEPVDQSASGGNDINRCDIGNNPPA</sequence>
<gene>
    <name evidence="2" type="ORF">CONLIGDRAFT_108351</name>
</gene>
<dbReference type="SUPFAM" id="SSF52029">
    <property type="entry name" value="GroEL apical domain-like"/>
    <property type="match status" value="1"/>
</dbReference>
<evidence type="ECO:0000313" key="3">
    <source>
        <dbReference type="Proteomes" id="UP000182658"/>
    </source>
</evidence>
<evidence type="ECO:0000313" key="2">
    <source>
        <dbReference type="EMBL" id="OIW24250.1"/>
    </source>
</evidence>
<dbReference type="Gene3D" id="3.50.7.10">
    <property type="entry name" value="GroEL"/>
    <property type="match status" value="1"/>
</dbReference>
<dbReference type="InParanoid" id="A0A1J7J9P4"/>
<reference evidence="2 3" key="1">
    <citation type="submission" date="2016-10" db="EMBL/GenBank/DDBJ databases">
        <title>Draft genome sequence of Coniochaeta ligniaria NRRL30616, a lignocellulolytic fungus for bioabatement of inhibitors in plant biomass hydrolysates.</title>
        <authorList>
            <consortium name="DOE Joint Genome Institute"/>
            <person name="Jimenez D.J."/>
            <person name="Hector R.E."/>
            <person name="Riley R."/>
            <person name="Sun H."/>
            <person name="Grigoriev I.V."/>
            <person name="Van Elsas J.D."/>
            <person name="Nichols N.N."/>
        </authorList>
    </citation>
    <scope>NUCLEOTIDE SEQUENCE [LARGE SCALE GENOMIC DNA]</scope>
    <source>
        <strain evidence="2 3">NRRL 30616</strain>
    </source>
</reference>
<dbReference type="EMBL" id="KV875104">
    <property type="protein sequence ID" value="OIW24250.1"/>
    <property type="molecule type" value="Genomic_DNA"/>
</dbReference>
<name>A0A1J7J9P4_9PEZI</name>
<keyword evidence="3" id="KW-1185">Reference proteome</keyword>
<proteinExistence type="predicted"/>
<feature type="region of interest" description="Disordered" evidence="1">
    <location>
        <begin position="52"/>
        <end position="169"/>
    </location>
</feature>
<dbReference type="OrthoDB" id="10248520at2759"/>
<dbReference type="Proteomes" id="UP000182658">
    <property type="component" value="Unassembled WGS sequence"/>
</dbReference>
<accession>A0A1J7J9P4</accession>
<feature type="compositionally biased region" description="Low complexity" evidence="1">
    <location>
        <begin position="71"/>
        <end position="100"/>
    </location>
</feature>
<protein>
    <submittedName>
        <fullName evidence="2">Uncharacterized protein</fullName>
    </submittedName>
</protein>
<dbReference type="InterPro" id="IPR027409">
    <property type="entry name" value="GroEL-like_apical_dom_sf"/>
</dbReference>
<dbReference type="AlphaFoldDB" id="A0A1J7J9P4"/>
<evidence type="ECO:0000256" key="1">
    <source>
        <dbReference type="SAM" id="MobiDB-lite"/>
    </source>
</evidence>